<keyword evidence="6" id="KW-1185">Reference proteome</keyword>
<reference evidence="5" key="1">
    <citation type="journal article" date="2015" name="PeerJ">
        <title>First genomic representation of candidate bacterial phylum KSB3 points to enhanced environmental sensing as a trigger of wastewater bulking.</title>
        <authorList>
            <person name="Sekiguchi Y."/>
            <person name="Ohashi A."/>
            <person name="Parks D.H."/>
            <person name="Yamauchi T."/>
            <person name="Tyson G.W."/>
            <person name="Hugenholtz P."/>
        </authorList>
    </citation>
    <scope>NUCLEOTIDE SEQUENCE [LARGE SCALE GENOMIC DNA]</scope>
</reference>
<dbReference type="SMART" id="SM00861">
    <property type="entry name" value="Transket_pyr"/>
    <property type="match status" value="1"/>
</dbReference>
<dbReference type="InterPro" id="IPR005475">
    <property type="entry name" value="Transketolase-like_Pyr-bd"/>
</dbReference>
<sequence>MKLGKAPRIAYGEELLELAKKNQDIVALDADLSKSTMTCLIEEHFPERFFEMSIAEQNMVATAAGMALKGKIPFVNSFAVFLTGRAFDQIRQSVAYPVTNVKLCGSSSGFSDFGDGATHQSIEDLALMRALPNMIVLSPVDEIETREMVKFMVAHKGPVYIRLDRNETPIILDQDYRFVLGEPTLIKPGTDVTIFGTGQMVSLSLNVRERLEKEGVSCEIVNIGTIKPMKRDAIIALAEKTGAVVTVEEHNVYGGLGSAIAETLMKTKVPIVPIGVKDRFGQSAKTYPELLVEYGLTEDAVCEAVKEVLAVK</sequence>
<dbReference type="EMBL" id="DF820475">
    <property type="protein sequence ID" value="GAK60848.1"/>
    <property type="molecule type" value="Genomic_DNA"/>
</dbReference>
<evidence type="ECO:0000313" key="5">
    <source>
        <dbReference type="EMBL" id="GAK60848.1"/>
    </source>
</evidence>
<dbReference type="Pfam" id="PF02779">
    <property type="entry name" value="Transket_pyr"/>
    <property type="match status" value="1"/>
</dbReference>
<dbReference type="Proteomes" id="UP000030661">
    <property type="component" value="Unassembled WGS sequence"/>
</dbReference>
<evidence type="ECO:0000256" key="2">
    <source>
        <dbReference type="ARBA" id="ARBA00007131"/>
    </source>
</evidence>
<dbReference type="FunFam" id="3.40.50.970:FF:000129">
    <property type="entry name" value="Transketolase"/>
    <property type="match status" value="1"/>
</dbReference>
<comment type="similarity">
    <text evidence="2">Belongs to the transketolase family.</text>
</comment>
<dbReference type="PANTHER" id="PTHR43825:SF1">
    <property type="entry name" value="TRANSKETOLASE-LIKE PYRIMIDINE-BINDING DOMAIN-CONTAINING PROTEIN"/>
    <property type="match status" value="1"/>
</dbReference>
<dbReference type="SUPFAM" id="SSF52922">
    <property type="entry name" value="TK C-terminal domain-like"/>
    <property type="match status" value="1"/>
</dbReference>
<proteinExistence type="inferred from homology"/>
<feature type="domain" description="Transketolase-like pyrimidine-binding" evidence="4">
    <location>
        <begin position="5"/>
        <end position="170"/>
    </location>
</feature>
<gene>
    <name evidence="5" type="ORF">U27_00746</name>
</gene>
<dbReference type="InterPro" id="IPR029061">
    <property type="entry name" value="THDP-binding"/>
</dbReference>
<dbReference type="Gene3D" id="3.40.50.970">
    <property type="match status" value="1"/>
</dbReference>
<dbReference type="HOGENOM" id="CLU_009227_1_1_0"/>
<dbReference type="SUPFAM" id="SSF52518">
    <property type="entry name" value="Thiamin diphosphate-binding fold (THDP-binding)"/>
    <property type="match status" value="1"/>
</dbReference>
<dbReference type="CDD" id="cd07033">
    <property type="entry name" value="TPP_PYR_DXS_TK_like"/>
    <property type="match status" value="1"/>
</dbReference>
<comment type="cofactor">
    <cofactor evidence="1">
        <name>thiamine diphosphate</name>
        <dbReference type="ChEBI" id="CHEBI:58937"/>
    </cofactor>
</comment>
<keyword evidence="3" id="KW-0786">Thiamine pyrophosphate</keyword>
<dbReference type="AlphaFoldDB" id="A0A081C8E3"/>
<accession>A0A081C8E3</accession>
<dbReference type="InterPro" id="IPR033248">
    <property type="entry name" value="Transketolase_C"/>
</dbReference>
<dbReference type="eggNOG" id="COG3958">
    <property type="taxonomic scope" value="Bacteria"/>
</dbReference>
<dbReference type="Pfam" id="PF02780">
    <property type="entry name" value="Transketolase_C"/>
    <property type="match status" value="1"/>
</dbReference>
<evidence type="ECO:0000256" key="1">
    <source>
        <dbReference type="ARBA" id="ARBA00001964"/>
    </source>
</evidence>
<dbReference type="InterPro" id="IPR009014">
    <property type="entry name" value="Transketo_C/PFOR_II"/>
</dbReference>
<organism evidence="5">
    <name type="scientific">Vecturithrix granuli</name>
    <dbReference type="NCBI Taxonomy" id="1499967"/>
    <lineage>
        <taxon>Bacteria</taxon>
        <taxon>Candidatus Moduliflexota</taxon>
        <taxon>Candidatus Vecturitrichia</taxon>
        <taxon>Candidatus Vecturitrichales</taxon>
        <taxon>Candidatus Vecturitrichaceae</taxon>
        <taxon>Candidatus Vecturithrix</taxon>
    </lineage>
</organism>
<dbReference type="PANTHER" id="PTHR43825">
    <property type="entry name" value="PYRUVATE DEHYDROGENASE E1 COMPONENT"/>
    <property type="match status" value="1"/>
</dbReference>
<protein>
    <submittedName>
        <fullName evidence="5">Transketolase domain-containing protein</fullName>
    </submittedName>
</protein>
<evidence type="ECO:0000313" key="6">
    <source>
        <dbReference type="Proteomes" id="UP000030661"/>
    </source>
</evidence>
<name>A0A081C8E3_VECG1</name>
<evidence type="ECO:0000259" key="4">
    <source>
        <dbReference type="SMART" id="SM00861"/>
    </source>
</evidence>
<dbReference type="InterPro" id="IPR051157">
    <property type="entry name" value="PDH/Transketolase"/>
</dbReference>
<evidence type="ECO:0000256" key="3">
    <source>
        <dbReference type="ARBA" id="ARBA00023052"/>
    </source>
</evidence>
<dbReference type="Gene3D" id="3.40.50.920">
    <property type="match status" value="1"/>
</dbReference>
<dbReference type="STRING" id="1499967.U27_00746"/>